<evidence type="ECO:0000256" key="1">
    <source>
        <dbReference type="ARBA" id="ARBA00004328"/>
    </source>
</evidence>
<evidence type="ECO:0000313" key="3">
    <source>
        <dbReference type="EMBL" id="TXI59958.1"/>
    </source>
</evidence>
<dbReference type="Pfam" id="PF05065">
    <property type="entry name" value="Phage_capsid"/>
    <property type="match status" value="1"/>
</dbReference>
<gene>
    <name evidence="3" type="ORF">E6Q54_01425</name>
</gene>
<sequence length="278" mass="28840">MTVKVTADVGKPYAADVHTFAMSDVIGEAAILRHSTVSGEIHGDEPALRIGYAGSASATVVAEGADIPEVDVDLDELVVHTVKVASLMTYSRELGRQPKSPEELAQSMARAVREKLDLLFLAQAAPTAPAVSPAAGLFNTASIQSQTAVSGSFDKLIDLRSAVEVAGGQPSAWIVAPTTMAALAKFKAGNELNSYLLGAGVEAGQMQLLGLPIEVNNQLAAKSGLLVSKADIYSAVSDIELAISDHAAFGKDSTQARVTARIGFGVPRPGRIGKFTVS</sequence>
<evidence type="ECO:0000313" key="4">
    <source>
        <dbReference type="Proteomes" id="UP000321797"/>
    </source>
</evidence>
<dbReference type="InterPro" id="IPR054612">
    <property type="entry name" value="Phage_capsid-like_C"/>
</dbReference>
<dbReference type="InterPro" id="IPR024455">
    <property type="entry name" value="Phage_capsid"/>
</dbReference>
<name>A0A5C7YF14_9MYCO</name>
<comment type="subcellular location">
    <subcellularLocation>
        <location evidence="1">Virion</location>
    </subcellularLocation>
</comment>
<proteinExistence type="predicted"/>
<dbReference type="RefSeq" id="WP_276758930.1">
    <property type="nucleotide sequence ID" value="NZ_SSGD01000008.1"/>
</dbReference>
<organism evidence="3 4">
    <name type="scientific">Mycolicibacter arupensis</name>
    <dbReference type="NCBI Taxonomy" id="342002"/>
    <lineage>
        <taxon>Bacteria</taxon>
        <taxon>Bacillati</taxon>
        <taxon>Actinomycetota</taxon>
        <taxon>Actinomycetes</taxon>
        <taxon>Mycobacteriales</taxon>
        <taxon>Mycobacteriaceae</taxon>
        <taxon>Mycolicibacter</taxon>
    </lineage>
</organism>
<evidence type="ECO:0000259" key="2">
    <source>
        <dbReference type="Pfam" id="PF05065"/>
    </source>
</evidence>
<dbReference type="Gene3D" id="3.30.2400.10">
    <property type="entry name" value="Major capsid protein gp5"/>
    <property type="match status" value="1"/>
</dbReference>
<dbReference type="Proteomes" id="UP000321797">
    <property type="component" value="Unassembled WGS sequence"/>
</dbReference>
<dbReference type="Gene3D" id="3.30.2320.10">
    <property type="entry name" value="hypothetical protein PF0899 domain"/>
    <property type="match status" value="1"/>
</dbReference>
<dbReference type="EMBL" id="SSGD01000008">
    <property type="protein sequence ID" value="TXI59958.1"/>
    <property type="molecule type" value="Genomic_DNA"/>
</dbReference>
<dbReference type="AlphaFoldDB" id="A0A5C7YF14"/>
<dbReference type="NCBIfam" id="TIGR01554">
    <property type="entry name" value="major_cap_HK97"/>
    <property type="match status" value="1"/>
</dbReference>
<protein>
    <submittedName>
        <fullName evidence="3">Phage major capsid protein</fullName>
    </submittedName>
</protein>
<accession>A0A5C7YF14</accession>
<reference evidence="3 4" key="1">
    <citation type="submission" date="2018-09" db="EMBL/GenBank/DDBJ databases">
        <title>Metagenome Assembled Genomes from an Advanced Water Purification Facility.</title>
        <authorList>
            <person name="Stamps B.W."/>
            <person name="Spear J.R."/>
        </authorList>
    </citation>
    <scope>NUCLEOTIDE SEQUENCE [LARGE SCALE GENOMIC DNA]</scope>
    <source>
        <strain evidence="3">Bin_29_2</strain>
    </source>
</reference>
<feature type="domain" description="Phage capsid-like C-terminal" evidence="2">
    <location>
        <begin position="54"/>
        <end position="272"/>
    </location>
</feature>
<comment type="caution">
    <text evidence="3">The sequence shown here is derived from an EMBL/GenBank/DDBJ whole genome shotgun (WGS) entry which is preliminary data.</text>
</comment>
<dbReference type="SUPFAM" id="SSF56563">
    <property type="entry name" value="Major capsid protein gp5"/>
    <property type="match status" value="1"/>
</dbReference>